<feature type="domain" description="O-antigen ligase-related" evidence="7">
    <location>
        <begin position="198"/>
        <end position="350"/>
    </location>
</feature>
<feature type="non-terminal residue" evidence="8">
    <location>
        <position position="690"/>
    </location>
</feature>
<dbReference type="Gene3D" id="1.25.40.10">
    <property type="entry name" value="Tetratricopeptide repeat domain"/>
    <property type="match status" value="1"/>
</dbReference>
<feature type="region of interest" description="Disordered" evidence="5">
    <location>
        <begin position="422"/>
        <end position="462"/>
    </location>
</feature>
<comment type="subcellular location">
    <subcellularLocation>
        <location evidence="1">Membrane</location>
        <topology evidence="1">Multi-pass membrane protein</topology>
    </subcellularLocation>
</comment>
<dbReference type="PANTHER" id="PTHR37422">
    <property type="entry name" value="TEICHURONIC ACID BIOSYNTHESIS PROTEIN TUAE"/>
    <property type="match status" value="1"/>
</dbReference>
<feature type="transmembrane region" description="Helical" evidence="6">
    <location>
        <begin position="121"/>
        <end position="145"/>
    </location>
</feature>
<feature type="region of interest" description="Disordered" evidence="5">
    <location>
        <begin position="665"/>
        <end position="690"/>
    </location>
</feature>
<feature type="transmembrane region" description="Helical" evidence="6">
    <location>
        <begin position="30"/>
        <end position="49"/>
    </location>
</feature>
<feature type="transmembrane region" description="Helical" evidence="6">
    <location>
        <begin position="242"/>
        <end position="266"/>
    </location>
</feature>
<evidence type="ECO:0000259" key="7">
    <source>
        <dbReference type="Pfam" id="PF04932"/>
    </source>
</evidence>
<dbReference type="Pfam" id="PF04932">
    <property type="entry name" value="Wzy_C"/>
    <property type="match status" value="1"/>
</dbReference>
<dbReference type="AlphaFoldDB" id="A0A538UDS2"/>
<sequence>MLWVGAALLFSMGFFMPGLLEQFEAPKVEAVRVCGLGALALSAVAGLAGRPRRWRALDRAVVAWLAVEVVTTALSVSPRVSLLGEPRQREGLLTSAALAGLYFAARDAFARRGRVRGALDLMLAAAALVGLYALVQIAGADPILWQRVAVYPGGYVRPFATLGKANLLGVLAAATASLGVALAVAGERGARGWLRAMAAGLLAAVACLTLSRAAWLALGLGLATAIGLALRERGTARRSPRALGLAGAAPAGAGVVITMAAVWNLVALRSAETVSGEGSGASRIEYWRAALAAWRQRPLVGQGPDAFEMVFPRFQTPEYWRVEWTGLPFHAHSIYLHTLATRGLAGLLVAIAWAVALAAAAVTAWRGRAQAPDPALVPAGIGALAALAVAGAFGALGITGALMLVLISALLATAAEAAEPGTRAVSEPTAGHAPPARHRADAGGRRGAAGARRGEPPPLGPRRGAARIAAAAVALVALVWGFTELRASRAASAAQAFMTRDPPRAVQASRYAVSLAPGDDRLWRMDAEALLWLTTVTPEHAALLGEAAAAARRAVALAPARAENHLILARALGAREAEGDTTVRGAVTAAFARSVTLAPMDGLSLIEFADHESMAGRPEAALPVARRAVALYPARGEVLAALARAQASAGEADSARATLRRALRATWSQPSERAQAERELEGLAAPPSAK</sequence>
<feature type="transmembrane region" description="Helical" evidence="6">
    <location>
        <begin position="214"/>
        <end position="230"/>
    </location>
</feature>
<name>A0A538UDS2_UNCEI</name>
<reference evidence="8 9" key="1">
    <citation type="journal article" date="2019" name="Nat. Microbiol.">
        <title>Mediterranean grassland soil C-N compound turnover is dependent on rainfall and depth, and is mediated by genomically divergent microorganisms.</title>
        <authorList>
            <person name="Diamond S."/>
            <person name="Andeer P.F."/>
            <person name="Li Z."/>
            <person name="Crits-Christoph A."/>
            <person name="Burstein D."/>
            <person name="Anantharaman K."/>
            <person name="Lane K.R."/>
            <person name="Thomas B.C."/>
            <person name="Pan C."/>
            <person name="Northen T.R."/>
            <person name="Banfield J.F."/>
        </authorList>
    </citation>
    <scope>NUCLEOTIDE SEQUENCE [LARGE SCALE GENOMIC DNA]</scope>
    <source>
        <strain evidence="8">WS_11</strain>
    </source>
</reference>
<keyword evidence="3 6" id="KW-1133">Transmembrane helix</keyword>
<protein>
    <submittedName>
        <fullName evidence="8">Tetratricopeptide repeat protein</fullName>
    </submittedName>
</protein>
<dbReference type="Pfam" id="PF14559">
    <property type="entry name" value="TPR_19"/>
    <property type="match status" value="1"/>
</dbReference>
<keyword evidence="4 6" id="KW-0472">Membrane</keyword>
<organism evidence="8 9">
    <name type="scientific">Eiseniibacteriota bacterium</name>
    <dbReference type="NCBI Taxonomy" id="2212470"/>
    <lineage>
        <taxon>Bacteria</taxon>
        <taxon>Candidatus Eiseniibacteriota</taxon>
    </lineage>
</organism>
<dbReference type="EMBL" id="VBPB01000024">
    <property type="protein sequence ID" value="TMQ73987.1"/>
    <property type="molecule type" value="Genomic_DNA"/>
</dbReference>
<feature type="transmembrane region" description="Helical" evidence="6">
    <location>
        <begin position="377"/>
        <end position="410"/>
    </location>
</feature>
<evidence type="ECO:0000256" key="3">
    <source>
        <dbReference type="ARBA" id="ARBA00022989"/>
    </source>
</evidence>
<evidence type="ECO:0000256" key="4">
    <source>
        <dbReference type="ARBA" id="ARBA00023136"/>
    </source>
</evidence>
<gene>
    <name evidence="8" type="ORF">E6K81_01900</name>
</gene>
<evidence type="ECO:0000313" key="8">
    <source>
        <dbReference type="EMBL" id="TMQ73987.1"/>
    </source>
</evidence>
<evidence type="ECO:0000313" key="9">
    <source>
        <dbReference type="Proteomes" id="UP000319771"/>
    </source>
</evidence>
<feature type="transmembrane region" description="Helical" evidence="6">
    <location>
        <begin position="165"/>
        <end position="185"/>
    </location>
</feature>
<dbReference type="InterPro" id="IPR011990">
    <property type="entry name" value="TPR-like_helical_dom_sf"/>
</dbReference>
<keyword evidence="2 6" id="KW-0812">Transmembrane</keyword>
<dbReference type="Proteomes" id="UP000319771">
    <property type="component" value="Unassembled WGS sequence"/>
</dbReference>
<feature type="transmembrane region" description="Helical" evidence="6">
    <location>
        <begin position="92"/>
        <end position="109"/>
    </location>
</feature>
<feature type="transmembrane region" description="Helical" evidence="6">
    <location>
        <begin position="344"/>
        <end position="365"/>
    </location>
</feature>
<comment type="caution">
    <text evidence="8">The sequence shown here is derived from an EMBL/GenBank/DDBJ whole genome shotgun (WGS) entry which is preliminary data.</text>
</comment>
<accession>A0A538UDS2</accession>
<evidence type="ECO:0000256" key="2">
    <source>
        <dbReference type="ARBA" id="ARBA00022692"/>
    </source>
</evidence>
<dbReference type="PANTHER" id="PTHR37422:SF13">
    <property type="entry name" value="LIPOPOLYSACCHARIDE BIOSYNTHESIS PROTEIN PA4999-RELATED"/>
    <property type="match status" value="1"/>
</dbReference>
<dbReference type="SUPFAM" id="SSF48452">
    <property type="entry name" value="TPR-like"/>
    <property type="match status" value="1"/>
</dbReference>
<feature type="transmembrane region" description="Helical" evidence="6">
    <location>
        <begin position="61"/>
        <end position="80"/>
    </location>
</feature>
<dbReference type="GO" id="GO:0016020">
    <property type="term" value="C:membrane"/>
    <property type="evidence" value="ECO:0007669"/>
    <property type="project" value="UniProtKB-SubCell"/>
</dbReference>
<evidence type="ECO:0000256" key="5">
    <source>
        <dbReference type="SAM" id="MobiDB-lite"/>
    </source>
</evidence>
<proteinExistence type="predicted"/>
<dbReference type="InterPro" id="IPR007016">
    <property type="entry name" value="O-antigen_ligase-rel_domated"/>
</dbReference>
<dbReference type="InterPro" id="IPR051533">
    <property type="entry name" value="WaaL-like"/>
</dbReference>
<evidence type="ECO:0000256" key="6">
    <source>
        <dbReference type="SAM" id="Phobius"/>
    </source>
</evidence>
<evidence type="ECO:0000256" key="1">
    <source>
        <dbReference type="ARBA" id="ARBA00004141"/>
    </source>
</evidence>